<dbReference type="NCBIfam" id="TIGR00350">
    <property type="entry name" value="lytR_cpsA_psr"/>
    <property type="match status" value="1"/>
</dbReference>
<sequence length="329" mass="36344">MIVGLAAGTLFLAAAAYAGHIYWKANSTLHRIAAPAPTGTEGAANRGAPDEDPTDIKPFLLLLAGLDSRAGSGGTLNTDVLMLVSVNPQNHSASMVSLPRDLLLKPPHLPDRKANFYYAYYSAKDKASAIPNTKRFFSDLFQLPIDYMAVVDFDALRQVVEAVGGLEIDVDMDMKYVDNADGTRIDLRKGLQKLNGQQVLDFVRYRKSNQGTQESSDFARNDRQQQVIKQIVEKLGAFQGMSQWSRILDIIGDNVKTDVPETVQRQWLFHFNTVKPAQIHSLNLNAVWKSPYVYIEKEDLMQALAALQEEAGVSSVHRRDIGNVVGVAN</sequence>
<dbReference type="PANTHER" id="PTHR33392:SF6">
    <property type="entry name" value="POLYISOPRENYL-TEICHOIC ACID--PEPTIDOGLYCAN TEICHOIC ACID TRANSFERASE TAGU"/>
    <property type="match status" value="1"/>
</dbReference>
<dbReference type="InterPro" id="IPR050922">
    <property type="entry name" value="LytR/CpsA/Psr_CW_biosynth"/>
</dbReference>
<keyword evidence="4" id="KW-1185">Reference proteome</keyword>
<dbReference type="PANTHER" id="PTHR33392">
    <property type="entry name" value="POLYISOPRENYL-TEICHOIC ACID--PEPTIDOGLYCAN TEICHOIC ACID TRANSFERASE TAGU"/>
    <property type="match status" value="1"/>
</dbReference>
<proteinExistence type="inferred from homology"/>
<protein>
    <submittedName>
        <fullName evidence="3">LCP family protein</fullName>
    </submittedName>
</protein>
<dbReference type="Proteomes" id="UP000547209">
    <property type="component" value="Unassembled WGS sequence"/>
</dbReference>
<reference evidence="3 4" key="1">
    <citation type="submission" date="2020-08" db="EMBL/GenBank/DDBJ databases">
        <title>Cohnella phylogeny.</title>
        <authorList>
            <person name="Dunlap C."/>
        </authorList>
    </citation>
    <scope>NUCLEOTIDE SEQUENCE [LARGE SCALE GENOMIC DNA]</scope>
    <source>
        <strain evidence="3 4">DSM 28246</strain>
    </source>
</reference>
<name>A0A7X0RQU7_9BACL</name>
<evidence type="ECO:0000313" key="3">
    <source>
        <dbReference type="EMBL" id="MBB6670725.1"/>
    </source>
</evidence>
<dbReference type="InterPro" id="IPR004474">
    <property type="entry name" value="LytR_CpsA_psr"/>
</dbReference>
<evidence type="ECO:0000256" key="1">
    <source>
        <dbReference type="ARBA" id="ARBA00006068"/>
    </source>
</evidence>
<organism evidence="3 4">
    <name type="scientific">Cohnella nanjingensis</name>
    <dbReference type="NCBI Taxonomy" id="1387779"/>
    <lineage>
        <taxon>Bacteria</taxon>
        <taxon>Bacillati</taxon>
        <taxon>Bacillota</taxon>
        <taxon>Bacilli</taxon>
        <taxon>Bacillales</taxon>
        <taxon>Paenibacillaceae</taxon>
        <taxon>Cohnella</taxon>
    </lineage>
</organism>
<dbReference type="Gene3D" id="3.40.630.190">
    <property type="entry name" value="LCP protein"/>
    <property type="match status" value="1"/>
</dbReference>
<feature type="domain" description="Cell envelope-related transcriptional attenuator" evidence="2">
    <location>
        <begin position="77"/>
        <end position="235"/>
    </location>
</feature>
<dbReference type="RefSeq" id="WP_185142211.1">
    <property type="nucleotide sequence ID" value="NZ_JACJVP010000011.1"/>
</dbReference>
<dbReference type="AlphaFoldDB" id="A0A7X0RQU7"/>
<evidence type="ECO:0000259" key="2">
    <source>
        <dbReference type="Pfam" id="PF03816"/>
    </source>
</evidence>
<dbReference type="Pfam" id="PF03816">
    <property type="entry name" value="LytR_cpsA_psr"/>
    <property type="match status" value="1"/>
</dbReference>
<comment type="caution">
    <text evidence="3">The sequence shown here is derived from an EMBL/GenBank/DDBJ whole genome shotgun (WGS) entry which is preliminary data.</text>
</comment>
<dbReference type="EMBL" id="JACJVP010000011">
    <property type="protein sequence ID" value="MBB6670725.1"/>
    <property type="molecule type" value="Genomic_DNA"/>
</dbReference>
<accession>A0A7X0RQU7</accession>
<gene>
    <name evidence="3" type="ORF">H7C19_08480</name>
</gene>
<evidence type="ECO:0000313" key="4">
    <source>
        <dbReference type="Proteomes" id="UP000547209"/>
    </source>
</evidence>
<comment type="similarity">
    <text evidence="1">Belongs to the LytR/CpsA/Psr (LCP) family.</text>
</comment>